<gene>
    <name evidence="2" type="ORF">HDK90DRAFT_507723</name>
</gene>
<protein>
    <recommendedName>
        <fullName evidence="4">STE24 endopeptidase</fullName>
    </recommendedName>
</protein>
<keyword evidence="1" id="KW-0472">Membrane</keyword>
<comment type="caution">
    <text evidence="2">The sequence shown here is derived from an EMBL/GenBank/DDBJ whole genome shotgun (WGS) entry which is preliminary data.</text>
</comment>
<evidence type="ECO:0000313" key="3">
    <source>
        <dbReference type="Proteomes" id="UP001492380"/>
    </source>
</evidence>
<keyword evidence="3" id="KW-1185">Reference proteome</keyword>
<name>A0ABR1YZ43_9PEZI</name>
<evidence type="ECO:0008006" key="4">
    <source>
        <dbReference type="Google" id="ProtNLM"/>
    </source>
</evidence>
<dbReference type="EMBL" id="JBBWRZ010000002">
    <property type="protein sequence ID" value="KAK8243953.1"/>
    <property type="molecule type" value="Genomic_DNA"/>
</dbReference>
<feature type="transmembrane region" description="Helical" evidence="1">
    <location>
        <begin position="12"/>
        <end position="31"/>
    </location>
</feature>
<sequence length="88" mass="10005">MSTPLDRLTQSRGAFLTFAGIITAATAWTIWGGDMFPREPDPTGDPENWTATELKRWLNNRNLMPNHNASRAELVERVKANMRLPPRQ</sequence>
<dbReference type="Proteomes" id="UP001492380">
    <property type="component" value="Unassembled WGS sequence"/>
</dbReference>
<evidence type="ECO:0000256" key="1">
    <source>
        <dbReference type="SAM" id="Phobius"/>
    </source>
</evidence>
<evidence type="ECO:0000313" key="2">
    <source>
        <dbReference type="EMBL" id="KAK8243953.1"/>
    </source>
</evidence>
<keyword evidence="1" id="KW-1133">Transmembrane helix</keyword>
<reference evidence="2 3" key="1">
    <citation type="submission" date="2024-04" db="EMBL/GenBank/DDBJ databases">
        <title>Phyllosticta paracitricarpa is synonymous to the EU quarantine fungus P. citricarpa based on phylogenomic analyses.</title>
        <authorList>
            <consortium name="Lawrence Berkeley National Laboratory"/>
            <person name="Van Ingen-Buijs V.A."/>
            <person name="Van Westerhoven A.C."/>
            <person name="Haridas S."/>
            <person name="Skiadas P."/>
            <person name="Martin F."/>
            <person name="Groenewald J.Z."/>
            <person name="Crous P.W."/>
            <person name="Seidl M.F."/>
        </authorList>
    </citation>
    <scope>NUCLEOTIDE SEQUENCE [LARGE SCALE GENOMIC DNA]</scope>
    <source>
        <strain evidence="2 3">CBS 123374</strain>
    </source>
</reference>
<proteinExistence type="predicted"/>
<accession>A0ABR1YZ43</accession>
<organism evidence="2 3">
    <name type="scientific">Phyllosticta capitalensis</name>
    <dbReference type="NCBI Taxonomy" id="121624"/>
    <lineage>
        <taxon>Eukaryota</taxon>
        <taxon>Fungi</taxon>
        <taxon>Dikarya</taxon>
        <taxon>Ascomycota</taxon>
        <taxon>Pezizomycotina</taxon>
        <taxon>Dothideomycetes</taxon>
        <taxon>Dothideomycetes incertae sedis</taxon>
        <taxon>Botryosphaeriales</taxon>
        <taxon>Phyllostictaceae</taxon>
        <taxon>Phyllosticta</taxon>
    </lineage>
</organism>
<keyword evidence="1" id="KW-0812">Transmembrane</keyword>